<evidence type="ECO:0000256" key="1">
    <source>
        <dbReference type="SAM" id="MobiDB-lite"/>
    </source>
</evidence>
<feature type="compositionally biased region" description="Polar residues" evidence="1">
    <location>
        <begin position="1"/>
        <end position="28"/>
    </location>
</feature>
<evidence type="ECO:0000313" key="3">
    <source>
        <dbReference type="Proteomes" id="UP001172684"/>
    </source>
</evidence>
<keyword evidence="3" id="KW-1185">Reference proteome</keyword>
<feature type="region of interest" description="Disordered" evidence="1">
    <location>
        <begin position="1"/>
        <end position="29"/>
    </location>
</feature>
<gene>
    <name evidence="2" type="ORF">H2201_001723</name>
</gene>
<organism evidence="2 3">
    <name type="scientific">Coniosporium apollinis</name>
    <dbReference type="NCBI Taxonomy" id="61459"/>
    <lineage>
        <taxon>Eukaryota</taxon>
        <taxon>Fungi</taxon>
        <taxon>Dikarya</taxon>
        <taxon>Ascomycota</taxon>
        <taxon>Pezizomycotina</taxon>
        <taxon>Dothideomycetes</taxon>
        <taxon>Dothideomycetes incertae sedis</taxon>
        <taxon>Coniosporium</taxon>
    </lineage>
</organism>
<accession>A0ABQ9P220</accession>
<evidence type="ECO:0000313" key="2">
    <source>
        <dbReference type="EMBL" id="KAJ9668293.1"/>
    </source>
</evidence>
<protein>
    <submittedName>
        <fullName evidence="2">Uncharacterized protein</fullName>
    </submittedName>
</protein>
<dbReference type="EMBL" id="JAPDRL010000008">
    <property type="protein sequence ID" value="KAJ9668293.1"/>
    <property type="molecule type" value="Genomic_DNA"/>
</dbReference>
<sequence length="184" mass="20410">MPWNQSTQGKLYTSRQMHSESSGTSNPGNLLVLIESNDATLIDDIPEGEIPILAKQPSKTCFTNKIAMTLGLYHFDNRLPPENSPAFVIQASALPALVSELWMPKLYIWTMQSSLSVKLHSRFSHTEEEIEQLLLSPIVDGLLSPTFVGVLPDASISETWAAKLRKRCIGQYDAGDHLCKLESL</sequence>
<reference evidence="2" key="1">
    <citation type="submission" date="2022-10" db="EMBL/GenBank/DDBJ databases">
        <title>Culturing micro-colonial fungi from biological soil crusts in the Mojave desert and describing Neophaeococcomyces mojavensis, and introducing the new genera and species Taxawa tesnikishii.</title>
        <authorList>
            <person name="Kurbessoian T."/>
            <person name="Stajich J.E."/>
        </authorList>
    </citation>
    <scope>NUCLEOTIDE SEQUENCE</scope>
    <source>
        <strain evidence="2">TK_1</strain>
    </source>
</reference>
<comment type="caution">
    <text evidence="2">The sequence shown here is derived from an EMBL/GenBank/DDBJ whole genome shotgun (WGS) entry which is preliminary data.</text>
</comment>
<name>A0ABQ9P220_9PEZI</name>
<proteinExistence type="predicted"/>
<dbReference type="Proteomes" id="UP001172684">
    <property type="component" value="Unassembled WGS sequence"/>
</dbReference>